<organism evidence="2 3">
    <name type="scientific">Aplysia californica</name>
    <name type="common">California sea hare</name>
    <dbReference type="NCBI Taxonomy" id="6500"/>
    <lineage>
        <taxon>Eukaryota</taxon>
        <taxon>Metazoa</taxon>
        <taxon>Spiralia</taxon>
        <taxon>Lophotrochozoa</taxon>
        <taxon>Mollusca</taxon>
        <taxon>Gastropoda</taxon>
        <taxon>Heterobranchia</taxon>
        <taxon>Euthyneura</taxon>
        <taxon>Tectipleura</taxon>
        <taxon>Aplysiida</taxon>
        <taxon>Aplysioidea</taxon>
        <taxon>Aplysiidae</taxon>
        <taxon>Aplysia</taxon>
    </lineage>
</organism>
<dbReference type="Proteomes" id="UP000694888">
    <property type="component" value="Unplaced"/>
</dbReference>
<keyword evidence="2" id="KW-1185">Reference proteome</keyword>
<dbReference type="SUPFAM" id="SSF52047">
    <property type="entry name" value="RNI-like"/>
    <property type="match status" value="1"/>
</dbReference>
<accession>A0ABM0K0T7</accession>
<dbReference type="PANTHER" id="PTHR24114:SF2">
    <property type="entry name" value="F-BOX DOMAIN-CONTAINING PROTEIN-RELATED"/>
    <property type="match status" value="1"/>
</dbReference>
<feature type="compositionally biased region" description="Polar residues" evidence="1">
    <location>
        <begin position="127"/>
        <end position="147"/>
    </location>
</feature>
<reference evidence="3" key="1">
    <citation type="submission" date="2025-08" db="UniProtKB">
        <authorList>
            <consortium name="RefSeq"/>
        </authorList>
    </citation>
    <scope>IDENTIFICATION</scope>
</reference>
<feature type="compositionally biased region" description="Basic and acidic residues" evidence="1">
    <location>
        <begin position="639"/>
        <end position="657"/>
    </location>
</feature>
<feature type="compositionally biased region" description="Low complexity" evidence="1">
    <location>
        <begin position="658"/>
        <end position="671"/>
    </location>
</feature>
<evidence type="ECO:0000313" key="3">
    <source>
        <dbReference type="RefSeq" id="XP_005106094.2"/>
    </source>
</evidence>
<feature type="region of interest" description="Disordered" evidence="1">
    <location>
        <begin position="64"/>
        <end position="93"/>
    </location>
</feature>
<dbReference type="Gene3D" id="3.80.10.10">
    <property type="entry name" value="Ribonuclease Inhibitor"/>
    <property type="match status" value="1"/>
</dbReference>
<feature type="compositionally biased region" description="Low complexity" evidence="1">
    <location>
        <begin position="74"/>
        <end position="89"/>
    </location>
</feature>
<dbReference type="GeneID" id="101854975"/>
<dbReference type="InterPro" id="IPR001611">
    <property type="entry name" value="Leu-rich_rpt"/>
</dbReference>
<gene>
    <name evidence="3" type="primary">LOC101854975</name>
</gene>
<dbReference type="InterPro" id="IPR052394">
    <property type="entry name" value="LRR-containing"/>
</dbReference>
<dbReference type="SMART" id="SM00368">
    <property type="entry name" value="LRR_RI"/>
    <property type="match status" value="5"/>
</dbReference>
<evidence type="ECO:0000256" key="1">
    <source>
        <dbReference type="SAM" id="MobiDB-lite"/>
    </source>
</evidence>
<dbReference type="RefSeq" id="XP_005106094.2">
    <property type="nucleotide sequence ID" value="XM_005106037.3"/>
</dbReference>
<feature type="region of interest" description="Disordered" evidence="1">
    <location>
        <begin position="110"/>
        <end position="147"/>
    </location>
</feature>
<proteinExistence type="predicted"/>
<name>A0ABM0K0T7_APLCA</name>
<feature type="compositionally biased region" description="Basic and acidic residues" evidence="1">
    <location>
        <begin position="110"/>
        <end position="125"/>
    </location>
</feature>
<sequence length="671" mass="75341">MASFADPLETATEVMRSMPGATPQKLESRFKIRLPENPGAWAKVSTYQRQHDIHKWNNRTKVRIRAKKKQTKWSQSDQTSEPSSPPSEHASQHIAAMHPSEGVLGKTHEEEVGERVQMDGQEARETSPISVASKDTNADVSSLVSESISTPASSVLSELMEEEEPDPMLKTYSVFQLRYKENVEFMEVAPLRSVHRQLDTFHMDLKRARMSRGEFKAIATTLCSNPVVSRLDLTECMLDDVKVVYLCDLLAEDTCLTDLILTDNQMGGRSVRRLIDSLMFHDNMVYLDISGNGLRDDTAEKIAEYLKESAVLTYLLMKRNQFGRKAGALFGEVMRENNRLVYLDVSWNNLRKKGATDFLLGIASNSNLEHLDVSWNGLREEGSTALKHILAENTTLTRLNICGTGMNSKCIANILDGLSLNTVLQKLTIYHNPLLLEDFTALLQGVYNMPDTGLHKIDLGEQTIDEGAVPVVDKLFWEKSIDVSYGSTIGYSDSRHQGGNLCTRLKDDALALVTKLKPEKRLALVKYFKKLDKKAESERGRGSEILNPFLLKVQTNTVTYRDLAQRIKMEGDSPHDIINHALAQIGRVSKGHMQVARHSADIQSLRNLELKAQMEEMIDTKSDLSLLKVVKFGDPDIIDRGDDFSDTKFQQDKEKESNTATPPDPNTDTPK</sequence>
<protein>
    <submittedName>
        <fullName evidence="3">Leucine-rich repeat-containing protein 74A</fullName>
    </submittedName>
</protein>
<dbReference type="Pfam" id="PF13516">
    <property type="entry name" value="LRR_6"/>
    <property type="match status" value="2"/>
</dbReference>
<dbReference type="PANTHER" id="PTHR24114">
    <property type="entry name" value="LEUCINE RICH REPEAT FAMILY PROTEIN"/>
    <property type="match status" value="1"/>
</dbReference>
<dbReference type="InterPro" id="IPR032675">
    <property type="entry name" value="LRR_dom_sf"/>
</dbReference>
<evidence type="ECO:0000313" key="2">
    <source>
        <dbReference type="Proteomes" id="UP000694888"/>
    </source>
</evidence>
<feature type="region of interest" description="Disordered" evidence="1">
    <location>
        <begin position="639"/>
        <end position="671"/>
    </location>
</feature>